<dbReference type="OrthoDB" id="3682664at2759"/>
<accession>A0A6G1HKL9</accession>
<dbReference type="EMBL" id="ML996707">
    <property type="protein sequence ID" value="KAF2396387.1"/>
    <property type="molecule type" value="Genomic_DNA"/>
</dbReference>
<dbReference type="PANTHER" id="PTHR36195">
    <property type="entry name" value="DOMAIN PROTEIN, PUTATIVE (AFU_ORTHOLOGUE AFUA_5G01990)-RELATED-RELATED"/>
    <property type="match status" value="1"/>
</dbReference>
<keyword evidence="3" id="KW-1185">Reference proteome</keyword>
<organism evidence="2 3">
    <name type="scientific">Trichodelitschia bisporula</name>
    <dbReference type="NCBI Taxonomy" id="703511"/>
    <lineage>
        <taxon>Eukaryota</taxon>
        <taxon>Fungi</taxon>
        <taxon>Dikarya</taxon>
        <taxon>Ascomycota</taxon>
        <taxon>Pezizomycotina</taxon>
        <taxon>Dothideomycetes</taxon>
        <taxon>Dothideomycetes incertae sedis</taxon>
        <taxon>Phaeotrichales</taxon>
        <taxon>Phaeotrichaceae</taxon>
        <taxon>Trichodelitschia</taxon>
    </lineage>
</organism>
<proteinExistence type="predicted"/>
<dbReference type="AlphaFoldDB" id="A0A6G1HKL9"/>
<dbReference type="PANTHER" id="PTHR36195:SF4">
    <property type="entry name" value="DOMAIN PROTEIN, PUTATIVE (AFU_ORTHOLOGUE AFUA_5G01990)-RELATED"/>
    <property type="match status" value="1"/>
</dbReference>
<reference evidence="2" key="1">
    <citation type="journal article" date="2020" name="Stud. Mycol.">
        <title>101 Dothideomycetes genomes: a test case for predicting lifestyles and emergence of pathogens.</title>
        <authorList>
            <person name="Haridas S."/>
            <person name="Albert R."/>
            <person name="Binder M."/>
            <person name="Bloem J."/>
            <person name="Labutti K."/>
            <person name="Salamov A."/>
            <person name="Andreopoulos B."/>
            <person name="Baker S."/>
            <person name="Barry K."/>
            <person name="Bills G."/>
            <person name="Bluhm B."/>
            <person name="Cannon C."/>
            <person name="Castanera R."/>
            <person name="Culley D."/>
            <person name="Daum C."/>
            <person name="Ezra D."/>
            <person name="Gonzalez J."/>
            <person name="Henrissat B."/>
            <person name="Kuo A."/>
            <person name="Liang C."/>
            <person name="Lipzen A."/>
            <person name="Lutzoni F."/>
            <person name="Magnuson J."/>
            <person name="Mondo S."/>
            <person name="Nolan M."/>
            <person name="Ohm R."/>
            <person name="Pangilinan J."/>
            <person name="Park H.-J."/>
            <person name="Ramirez L."/>
            <person name="Alfaro M."/>
            <person name="Sun H."/>
            <person name="Tritt A."/>
            <person name="Yoshinaga Y."/>
            <person name="Zwiers L.-H."/>
            <person name="Turgeon B."/>
            <person name="Goodwin S."/>
            <person name="Spatafora J."/>
            <person name="Crous P."/>
            <person name="Grigoriev I."/>
        </authorList>
    </citation>
    <scope>NUCLEOTIDE SEQUENCE</scope>
    <source>
        <strain evidence="2">CBS 262.69</strain>
    </source>
</reference>
<gene>
    <name evidence="2" type="ORF">EJ06DRAFT_483832</name>
</gene>
<evidence type="ECO:0000313" key="3">
    <source>
        <dbReference type="Proteomes" id="UP000799640"/>
    </source>
</evidence>
<dbReference type="InterPro" id="IPR006771">
    <property type="entry name" value="CetA-like"/>
</dbReference>
<dbReference type="Pfam" id="PF04681">
    <property type="entry name" value="Bys1"/>
    <property type="match status" value="1"/>
</dbReference>
<protein>
    <submittedName>
        <fullName evidence="2">Bys1 family protein</fullName>
    </submittedName>
</protein>
<keyword evidence="1" id="KW-0732">Signal</keyword>
<feature type="chain" id="PRO_5026305841" evidence="1">
    <location>
        <begin position="19"/>
        <end position="161"/>
    </location>
</feature>
<evidence type="ECO:0000256" key="1">
    <source>
        <dbReference type="SAM" id="SignalP"/>
    </source>
</evidence>
<sequence length="161" mass="16779">MHFPLPTLLLLLPTLALTSPTRRAPANAIIANHCPFPVTVYPVGSSVGPATTLPANTGLYSEPLQRDAATGGRALKIVSAPADLYTAGKAQTVFEYNLAGDGNVWYDLSDVFGDLFAGYKLVEGSRDASCGSVVWPQGVNPGGSQVRECGEGSDVVLDLCA</sequence>
<dbReference type="Proteomes" id="UP000799640">
    <property type="component" value="Unassembled WGS sequence"/>
</dbReference>
<feature type="signal peptide" evidence="1">
    <location>
        <begin position="1"/>
        <end position="18"/>
    </location>
</feature>
<name>A0A6G1HKL9_9PEZI</name>
<evidence type="ECO:0000313" key="2">
    <source>
        <dbReference type="EMBL" id="KAF2396387.1"/>
    </source>
</evidence>